<evidence type="ECO:0000256" key="1">
    <source>
        <dbReference type="SAM" id="Phobius"/>
    </source>
</evidence>
<dbReference type="EMBL" id="KK119214">
    <property type="protein sequence ID" value="KFM75090.1"/>
    <property type="molecule type" value="Genomic_DNA"/>
</dbReference>
<organism evidence="2 3">
    <name type="scientific">Stegodyphus mimosarum</name>
    <name type="common">African social velvet spider</name>
    <dbReference type="NCBI Taxonomy" id="407821"/>
    <lineage>
        <taxon>Eukaryota</taxon>
        <taxon>Metazoa</taxon>
        <taxon>Ecdysozoa</taxon>
        <taxon>Arthropoda</taxon>
        <taxon>Chelicerata</taxon>
        <taxon>Arachnida</taxon>
        <taxon>Araneae</taxon>
        <taxon>Araneomorphae</taxon>
        <taxon>Entelegynae</taxon>
        <taxon>Eresoidea</taxon>
        <taxon>Eresidae</taxon>
        <taxon>Stegodyphus</taxon>
    </lineage>
</organism>
<accession>A0A087UCK1</accession>
<sequence>MKYNICMKGHISYSKKENVLNVLGGAFLCMSMVFFLITFHNKLYIYNIKRFLF</sequence>
<name>A0A087UCK1_STEMI</name>
<proteinExistence type="predicted"/>
<feature type="non-terminal residue" evidence="2">
    <location>
        <position position="53"/>
    </location>
</feature>
<dbReference type="AlphaFoldDB" id="A0A087UCK1"/>
<gene>
    <name evidence="2" type="ORF">X975_24254</name>
</gene>
<keyword evidence="1" id="KW-0472">Membrane</keyword>
<keyword evidence="1" id="KW-1133">Transmembrane helix</keyword>
<reference evidence="2 3" key="1">
    <citation type="submission" date="2013-11" db="EMBL/GenBank/DDBJ databases">
        <title>Genome sequencing of Stegodyphus mimosarum.</title>
        <authorList>
            <person name="Bechsgaard J."/>
        </authorList>
    </citation>
    <scope>NUCLEOTIDE SEQUENCE [LARGE SCALE GENOMIC DNA]</scope>
</reference>
<protein>
    <submittedName>
        <fullName evidence="2">Uncharacterized protein</fullName>
    </submittedName>
</protein>
<evidence type="ECO:0000313" key="3">
    <source>
        <dbReference type="Proteomes" id="UP000054359"/>
    </source>
</evidence>
<dbReference type="Proteomes" id="UP000054359">
    <property type="component" value="Unassembled WGS sequence"/>
</dbReference>
<evidence type="ECO:0000313" key="2">
    <source>
        <dbReference type="EMBL" id="KFM75090.1"/>
    </source>
</evidence>
<feature type="transmembrane region" description="Helical" evidence="1">
    <location>
        <begin position="20"/>
        <end position="39"/>
    </location>
</feature>
<keyword evidence="3" id="KW-1185">Reference proteome</keyword>
<keyword evidence="1" id="KW-0812">Transmembrane</keyword>